<name>A0A067P372_PLEO1</name>
<feature type="compositionally biased region" description="Acidic residues" evidence="1">
    <location>
        <begin position="83"/>
        <end position="101"/>
    </location>
</feature>
<dbReference type="InParanoid" id="A0A067P372"/>
<dbReference type="OrthoDB" id="68611at2759"/>
<dbReference type="AlphaFoldDB" id="A0A067P372"/>
<dbReference type="EMBL" id="KL198004">
    <property type="protein sequence ID" value="KDQ33705.1"/>
    <property type="molecule type" value="Genomic_DNA"/>
</dbReference>
<dbReference type="HOGENOM" id="CLU_096892_0_0_1"/>
<protein>
    <submittedName>
        <fullName evidence="2">Uncharacterized protein</fullName>
    </submittedName>
</protein>
<dbReference type="Proteomes" id="UP000027073">
    <property type="component" value="Unassembled WGS sequence"/>
</dbReference>
<dbReference type="VEuPathDB" id="FungiDB:PLEOSDRAFT_1031053"/>
<gene>
    <name evidence="2" type="ORF">PLEOSDRAFT_1031053</name>
</gene>
<feature type="region of interest" description="Disordered" evidence="1">
    <location>
        <begin position="74"/>
        <end position="103"/>
    </location>
</feature>
<evidence type="ECO:0000256" key="1">
    <source>
        <dbReference type="SAM" id="MobiDB-lite"/>
    </source>
</evidence>
<evidence type="ECO:0000313" key="2">
    <source>
        <dbReference type="EMBL" id="KDQ33705.1"/>
    </source>
</evidence>
<sequence>MAHEMKHALYLCKKLTALHEVSSPRLWHPHFSWAWLGAAPSTFIMEERGAILDQDSPDPQAETALSLTETLQGISENQYPTDQPDDNDPDGYPDSSPDDTPEVLRRRRIHGRVMSVRWMASVIHHVWNYAAVLRTRLKVSRVLRAVQHSPNLRHAIKNAGGIVLLSLPAFLPTDSPGASIPLVQCSCVDYNRPLFFPRHCRVMFLNNISRTIGIVSQLYLSLSRCAPKASVPPINVLTSVSLGAAISSATL</sequence>
<accession>A0A067P372</accession>
<organism evidence="2 3">
    <name type="scientific">Pleurotus ostreatus (strain PC15)</name>
    <name type="common">Oyster mushroom</name>
    <dbReference type="NCBI Taxonomy" id="1137138"/>
    <lineage>
        <taxon>Eukaryota</taxon>
        <taxon>Fungi</taxon>
        <taxon>Dikarya</taxon>
        <taxon>Basidiomycota</taxon>
        <taxon>Agaricomycotina</taxon>
        <taxon>Agaricomycetes</taxon>
        <taxon>Agaricomycetidae</taxon>
        <taxon>Agaricales</taxon>
        <taxon>Pleurotineae</taxon>
        <taxon>Pleurotaceae</taxon>
        <taxon>Pleurotus</taxon>
    </lineage>
</organism>
<proteinExistence type="predicted"/>
<reference evidence="3" key="1">
    <citation type="journal article" date="2014" name="Proc. Natl. Acad. Sci. U.S.A.">
        <title>Extensive sampling of basidiomycete genomes demonstrates inadequacy of the white-rot/brown-rot paradigm for wood decay fungi.</title>
        <authorList>
            <person name="Riley R."/>
            <person name="Salamov A.A."/>
            <person name="Brown D.W."/>
            <person name="Nagy L.G."/>
            <person name="Floudas D."/>
            <person name="Held B.W."/>
            <person name="Levasseur A."/>
            <person name="Lombard V."/>
            <person name="Morin E."/>
            <person name="Otillar R."/>
            <person name="Lindquist E.A."/>
            <person name="Sun H."/>
            <person name="LaButti K.M."/>
            <person name="Schmutz J."/>
            <person name="Jabbour D."/>
            <person name="Luo H."/>
            <person name="Baker S.E."/>
            <person name="Pisabarro A.G."/>
            <person name="Walton J.D."/>
            <person name="Blanchette R.A."/>
            <person name="Henrissat B."/>
            <person name="Martin F."/>
            <person name="Cullen D."/>
            <person name="Hibbett D.S."/>
            <person name="Grigoriev I.V."/>
        </authorList>
    </citation>
    <scope>NUCLEOTIDE SEQUENCE [LARGE SCALE GENOMIC DNA]</scope>
    <source>
        <strain evidence="3">PC15</strain>
    </source>
</reference>
<evidence type="ECO:0000313" key="3">
    <source>
        <dbReference type="Proteomes" id="UP000027073"/>
    </source>
</evidence>